<dbReference type="Pfam" id="PF13923">
    <property type="entry name" value="zf-C3HC4_2"/>
    <property type="match status" value="1"/>
</dbReference>
<evidence type="ECO:0000256" key="7">
    <source>
        <dbReference type="ARBA" id="ARBA00022833"/>
    </source>
</evidence>
<feature type="domain" description="Helicase ATP-binding" evidence="12">
    <location>
        <begin position="274"/>
        <end position="469"/>
    </location>
</feature>
<dbReference type="PROSITE" id="PS00518">
    <property type="entry name" value="ZF_RING_1"/>
    <property type="match status" value="1"/>
</dbReference>
<dbReference type="AlphaFoldDB" id="A0A8C0J4N0"/>
<dbReference type="GO" id="GO:0006281">
    <property type="term" value="P:DNA repair"/>
    <property type="evidence" value="ECO:0007669"/>
    <property type="project" value="TreeGrafter"/>
</dbReference>
<keyword evidence="15" id="KW-1185">Reference proteome</keyword>
<organism evidence="14 15">
    <name type="scientific">Chelonoidis abingdonii</name>
    <name type="common">Abingdon island giant tortoise</name>
    <name type="synonym">Testudo abingdonii</name>
    <dbReference type="NCBI Taxonomy" id="106734"/>
    <lineage>
        <taxon>Eukaryota</taxon>
        <taxon>Metazoa</taxon>
        <taxon>Chordata</taxon>
        <taxon>Craniata</taxon>
        <taxon>Vertebrata</taxon>
        <taxon>Euteleostomi</taxon>
        <taxon>Archelosauria</taxon>
        <taxon>Testudinata</taxon>
        <taxon>Testudines</taxon>
        <taxon>Cryptodira</taxon>
        <taxon>Durocryptodira</taxon>
        <taxon>Testudinoidea</taxon>
        <taxon>Testudinidae</taxon>
        <taxon>Chelonoidis</taxon>
    </lineage>
</organism>
<dbReference type="InterPro" id="IPR050628">
    <property type="entry name" value="SNF2_RAD54_helicase_TF"/>
</dbReference>
<dbReference type="InterPro" id="IPR049730">
    <property type="entry name" value="SNF2/RAD54-like_C"/>
</dbReference>
<name>A0A8C0J4N0_CHEAB</name>
<sequence length="868" mass="97926">MLSFCRDSAWKYLQSTHLGGDRTYSHYTSRDFSSQFGLEDFLCTDDIPGTDEDTDSAVLFGTLRGNVVGLRYYTGVVNNNEMVALQREPNNLYDKNAVKVNNVNGNQVGHIKKELAAPLAYIMDNKLAIVEGVVPYGAKNAFTMPVQMSFWGKEENKQTVLDKLKMHGFKLAPPSKSNWVSGRAGPSYSAPGHAAVQMTTEQLKSEFDKLFEDLKEDDKTHEMEGAEAVGTPLLPHQKQALAWMVSRENSKELPLFWEEKNSFYYNTLTNFAEKERPETVLGGILADDMGLVTMCSALVNLNTELLLFFFFSVVFVISFQNKGLSVQSVKKNDSEEGPRTTLIICPLSVLSNWIDQFEQHIRPDVHLNIYVYYGPDRSKDPAFLSKQDIILTTYNILASDYGSRGDSVLHRLKWLRVVLDEGHTIRNPNAQQTKAALNLEAQRRWILTGTPIQNSLKDLWSLLSFLKLKPFTDREWWHRTIQRPVMLGEQGALRRLQALIKNITLRRTKTSKIKGKPVLELPERKIFIQHVTLTEEERKIYQSVKNEGKAAISRYFNEGTVLAHYADVLGVVLRLRQLCCHPHLCTNTSSSSESTPEELREKLVNKMKLILSSGSDEECAICLDSLNLPVITHCAHVFCKPCICEVIQSEQPNAKCPLCRNELRVEHLVECPPEESDSSIEKKGDREWISSSKINALMHALIDLRKQNPAVKCLIVSQFTTFLSLIETPLKESGFVFTRLNGSMAQKKRVQAIQSFQDSQTGSPTIMLLSLKAGGVGLNLTAASRVFLMDPAWNPAAEDQCFDRCHRLGQKQDVVITKFIVKNSVEENMLKIQKKKRELAAGAFAAKKLTVSEVKQTKINEIKSLIDL</sequence>
<gene>
    <name evidence="14" type="primary">HLTF</name>
</gene>
<keyword evidence="4 10" id="KW-0863">Zinc-finger</keyword>
<keyword evidence="5" id="KW-0378">Hydrolase</keyword>
<evidence type="ECO:0000256" key="9">
    <source>
        <dbReference type="ARBA" id="ARBA00023242"/>
    </source>
</evidence>
<feature type="domain" description="RING-type" evidence="11">
    <location>
        <begin position="619"/>
        <end position="660"/>
    </location>
</feature>
<evidence type="ECO:0000256" key="3">
    <source>
        <dbReference type="ARBA" id="ARBA00022741"/>
    </source>
</evidence>
<dbReference type="CDD" id="cd18071">
    <property type="entry name" value="DEXHc_HLTF1_SMARC3"/>
    <property type="match status" value="1"/>
</dbReference>
<dbReference type="GO" id="GO:0008270">
    <property type="term" value="F:zinc ion binding"/>
    <property type="evidence" value="ECO:0007669"/>
    <property type="project" value="UniProtKB-KW"/>
</dbReference>
<keyword evidence="3" id="KW-0547">Nucleotide-binding</keyword>
<evidence type="ECO:0000313" key="15">
    <source>
        <dbReference type="Proteomes" id="UP000694404"/>
    </source>
</evidence>
<dbReference type="SUPFAM" id="SSF52540">
    <property type="entry name" value="P-loop containing nucleoside triphosphate hydrolases"/>
    <property type="match status" value="2"/>
</dbReference>
<dbReference type="GO" id="GO:0003676">
    <property type="term" value="F:nucleic acid binding"/>
    <property type="evidence" value="ECO:0007669"/>
    <property type="project" value="InterPro"/>
</dbReference>
<reference evidence="14" key="2">
    <citation type="submission" date="2025-09" db="UniProtKB">
        <authorList>
            <consortium name="Ensembl"/>
        </authorList>
    </citation>
    <scope>IDENTIFICATION</scope>
</reference>
<dbReference type="Pfam" id="PF00176">
    <property type="entry name" value="SNF2-rel_dom"/>
    <property type="match status" value="1"/>
</dbReference>
<dbReference type="Pfam" id="PF00271">
    <property type="entry name" value="Helicase_C"/>
    <property type="match status" value="1"/>
</dbReference>
<evidence type="ECO:0000259" key="12">
    <source>
        <dbReference type="PROSITE" id="PS51192"/>
    </source>
</evidence>
<dbReference type="PANTHER" id="PTHR45626:SF17">
    <property type="entry name" value="HELICASE-LIKE TRANSCRIPTION FACTOR"/>
    <property type="match status" value="1"/>
</dbReference>
<keyword evidence="8" id="KW-0067">ATP-binding</keyword>
<evidence type="ECO:0000313" key="14">
    <source>
        <dbReference type="Ensembl" id="ENSCABP00000026961.1"/>
    </source>
</evidence>
<protein>
    <submittedName>
        <fullName evidence="14">Helicase like transcription factor</fullName>
    </submittedName>
</protein>
<comment type="subcellular location">
    <subcellularLocation>
        <location evidence="1">Nucleus</location>
    </subcellularLocation>
</comment>
<dbReference type="GO" id="GO:0016818">
    <property type="term" value="F:hydrolase activity, acting on acid anhydrides, in phosphorus-containing anhydrides"/>
    <property type="evidence" value="ECO:0007669"/>
    <property type="project" value="InterPro"/>
</dbReference>
<dbReference type="GO" id="GO:0004386">
    <property type="term" value="F:helicase activity"/>
    <property type="evidence" value="ECO:0007669"/>
    <property type="project" value="UniProtKB-KW"/>
</dbReference>
<evidence type="ECO:0000256" key="10">
    <source>
        <dbReference type="PROSITE-ProRule" id="PRU00175"/>
    </source>
</evidence>
<dbReference type="InterPro" id="IPR017907">
    <property type="entry name" value="Znf_RING_CS"/>
</dbReference>
<evidence type="ECO:0000256" key="6">
    <source>
        <dbReference type="ARBA" id="ARBA00022806"/>
    </source>
</evidence>
<dbReference type="PROSITE" id="PS51194">
    <property type="entry name" value="HELICASE_CTER"/>
    <property type="match status" value="1"/>
</dbReference>
<dbReference type="Proteomes" id="UP000694404">
    <property type="component" value="Unplaced"/>
</dbReference>
<evidence type="ECO:0000259" key="13">
    <source>
        <dbReference type="PROSITE" id="PS51194"/>
    </source>
</evidence>
<dbReference type="CDD" id="cd16509">
    <property type="entry name" value="RING-HC_HLTF"/>
    <property type="match status" value="1"/>
</dbReference>
<dbReference type="SMART" id="SM00910">
    <property type="entry name" value="HIRAN"/>
    <property type="match status" value="1"/>
</dbReference>
<reference evidence="14" key="1">
    <citation type="submission" date="2025-08" db="UniProtKB">
        <authorList>
            <consortium name="Ensembl"/>
        </authorList>
    </citation>
    <scope>IDENTIFICATION</scope>
</reference>
<dbReference type="SMART" id="SM00490">
    <property type="entry name" value="HELICc"/>
    <property type="match status" value="1"/>
</dbReference>
<proteinExistence type="predicted"/>
<dbReference type="InterPro" id="IPR014001">
    <property type="entry name" value="Helicase_ATP-bd"/>
</dbReference>
<keyword evidence="9" id="KW-0539">Nucleus</keyword>
<dbReference type="Gene3D" id="3.30.70.2330">
    <property type="match status" value="1"/>
</dbReference>
<evidence type="ECO:0000259" key="11">
    <source>
        <dbReference type="PROSITE" id="PS50089"/>
    </source>
</evidence>
<dbReference type="Gene3D" id="3.40.50.10810">
    <property type="entry name" value="Tandem AAA-ATPase domain"/>
    <property type="match status" value="1"/>
</dbReference>
<dbReference type="PROSITE" id="PS50089">
    <property type="entry name" value="ZF_RING_2"/>
    <property type="match status" value="1"/>
</dbReference>
<dbReference type="PROSITE" id="PS51192">
    <property type="entry name" value="HELICASE_ATP_BIND_1"/>
    <property type="match status" value="1"/>
</dbReference>
<dbReference type="InterPro" id="IPR027417">
    <property type="entry name" value="P-loop_NTPase"/>
</dbReference>
<dbReference type="InterPro" id="IPR038718">
    <property type="entry name" value="SNF2-like_sf"/>
</dbReference>
<dbReference type="Gene3D" id="3.40.50.300">
    <property type="entry name" value="P-loop containing nucleotide triphosphate hydrolases"/>
    <property type="match status" value="1"/>
</dbReference>
<keyword evidence="2" id="KW-0479">Metal-binding</keyword>
<dbReference type="InterPro" id="IPR014905">
    <property type="entry name" value="HIRAN"/>
</dbReference>
<dbReference type="Pfam" id="PF08797">
    <property type="entry name" value="HIRAN"/>
    <property type="match status" value="1"/>
</dbReference>
<dbReference type="SUPFAM" id="SSF57850">
    <property type="entry name" value="RING/U-box"/>
    <property type="match status" value="1"/>
</dbReference>
<dbReference type="InterPro" id="IPR001841">
    <property type="entry name" value="Znf_RING"/>
</dbReference>
<evidence type="ECO:0000256" key="2">
    <source>
        <dbReference type="ARBA" id="ARBA00022723"/>
    </source>
</evidence>
<dbReference type="SMART" id="SM00184">
    <property type="entry name" value="RING"/>
    <property type="match status" value="1"/>
</dbReference>
<dbReference type="InterPro" id="IPR000330">
    <property type="entry name" value="SNF2_N"/>
</dbReference>
<dbReference type="InterPro" id="IPR001650">
    <property type="entry name" value="Helicase_C-like"/>
</dbReference>
<dbReference type="Gene3D" id="3.30.40.10">
    <property type="entry name" value="Zinc/RING finger domain, C3HC4 (zinc finger)"/>
    <property type="match status" value="1"/>
</dbReference>
<dbReference type="GeneTree" id="ENSGT00910000144305"/>
<dbReference type="Ensembl" id="ENSCABT00000029527.1">
    <property type="protein sequence ID" value="ENSCABP00000026961.1"/>
    <property type="gene ID" value="ENSCABG00000019643.1"/>
</dbReference>
<dbReference type="GO" id="GO:0005524">
    <property type="term" value="F:ATP binding"/>
    <property type="evidence" value="ECO:0007669"/>
    <property type="project" value="UniProtKB-KW"/>
</dbReference>
<evidence type="ECO:0000256" key="1">
    <source>
        <dbReference type="ARBA" id="ARBA00004123"/>
    </source>
</evidence>
<evidence type="ECO:0000256" key="8">
    <source>
        <dbReference type="ARBA" id="ARBA00022840"/>
    </source>
</evidence>
<dbReference type="GO" id="GO:0005634">
    <property type="term" value="C:nucleus"/>
    <property type="evidence" value="ECO:0007669"/>
    <property type="project" value="UniProtKB-SubCell"/>
</dbReference>
<dbReference type="GO" id="GO:0008094">
    <property type="term" value="F:ATP-dependent activity, acting on DNA"/>
    <property type="evidence" value="ECO:0007669"/>
    <property type="project" value="TreeGrafter"/>
</dbReference>
<evidence type="ECO:0000256" key="5">
    <source>
        <dbReference type="ARBA" id="ARBA00022801"/>
    </source>
</evidence>
<accession>A0A8C0J4N0</accession>
<dbReference type="CDD" id="cd18793">
    <property type="entry name" value="SF2_C_SNF"/>
    <property type="match status" value="1"/>
</dbReference>
<dbReference type="SMART" id="SM00487">
    <property type="entry name" value="DEXDc"/>
    <property type="match status" value="1"/>
</dbReference>
<dbReference type="PANTHER" id="PTHR45626">
    <property type="entry name" value="TRANSCRIPTION TERMINATION FACTOR 2-RELATED"/>
    <property type="match status" value="1"/>
</dbReference>
<keyword evidence="6" id="KW-0347">Helicase</keyword>
<dbReference type="InterPro" id="IPR013083">
    <property type="entry name" value="Znf_RING/FYVE/PHD"/>
</dbReference>
<feature type="domain" description="Helicase C-terminal" evidence="13">
    <location>
        <begin position="696"/>
        <end position="855"/>
    </location>
</feature>
<evidence type="ECO:0000256" key="4">
    <source>
        <dbReference type="ARBA" id="ARBA00022771"/>
    </source>
</evidence>
<keyword evidence="7" id="KW-0862">Zinc</keyword>